<evidence type="ECO:0000256" key="1">
    <source>
        <dbReference type="SAM" id="Coils"/>
    </source>
</evidence>
<dbReference type="Proteomes" id="UP000006062">
    <property type="component" value="Chromosome"/>
</dbReference>
<protein>
    <submittedName>
        <fullName evidence="4">H-NS histone family</fullName>
    </submittedName>
</protein>
<evidence type="ECO:0000313" key="5">
    <source>
        <dbReference type="Proteomes" id="UP000006062"/>
    </source>
</evidence>
<proteinExistence type="predicted"/>
<sequence>MEYADLSVEEIKRQLDEAETKQAELNRILKVRRQEGREEVVLQIRSLIEDNGYQFDEILPLVAPKRRRGAGAQRKPVSDRQYTRYVDPDNAENIYVRGVLPGWMKQKMQEQGYDPKSKSDREAFKENSLQAIEG</sequence>
<dbReference type="AlphaFoldDB" id="I3Y6W6"/>
<dbReference type="InterPro" id="IPR027444">
    <property type="entry name" value="H-NS_C_dom"/>
</dbReference>
<dbReference type="eggNOG" id="ENOG50313VX">
    <property type="taxonomic scope" value="Bacteria"/>
</dbReference>
<reference evidence="4 5" key="1">
    <citation type="submission" date="2012-06" db="EMBL/GenBank/DDBJ databases">
        <title>Complete sequence of Thiocystis violascens DSM 198.</title>
        <authorList>
            <consortium name="US DOE Joint Genome Institute"/>
            <person name="Lucas S."/>
            <person name="Han J."/>
            <person name="Lapidus A."/>
            <person name="Cheng J.-F."/>
            <person name="Goodwin L."/>
            <person name="Pitluck S."/>
            <person name="Peters L."/>
            <person name="Ovchinnikova G."/>
            <person name="Teshima H."/>
            <person name="Detter J.C."/>
            <person name="Han C."/>
            <person name="Tapia R."/>
            <person name="Land M."/>
            <person name="Hauser L."/>
            <person name="Kyrpides N."/>
            <person name="Ivanova N."/>
            <person name="Pagani I."/>
            <person name="Vogl K."/>
            <person name="Liu Z."/>
            <person name="Frigaard N.-U."/>
            <person name="Bryant D."/>
            <person name="Woyke T."/>
        </authorList>
    </citation>
    <scope>NUCLEOTIDE SEQUENCE [LARGE SCALE GENOMIC DNA]</scope>
    <source>
        <strain evidence="5">ATCC 17096 / DSM 198 / 6111</strain>
    </source>
</reference>
<keyword evidence="5" id="KW-1185">Reference proteome</keyword>
<organism evidence="4 5">
    <name type="scientific">Thiocystis violascens (strain ATCC 17096 / DSM 198 / 6111)</name>
    <name type="common">Chromatium violascens</name>
    <dbReference type="NCBI Taxonomy" id="765911"/>
    <lineage>
        <taxon>Bacteria</taxon>
        <taxon>Pseudomonadati</taxon>
        <taxon>Pseudomonadota</taxon>
        <taxon>Gammaproteobacteria</taxon>
        <taxon>Chromatiales</taxon>
        <taxon>Chromatiaceae</taxon>
        <taxon>Thiocystis</taxon>
    </lineage>
</organism>
<evidence type="ECO:0000256" key="2">
    <source>
        <dbReference type="SAM" id="MobiDB-lite"/>
    </source>
</evidence>
<dbReference type="Pfam" id="PF00816">
    <property type="entry name" value="Histone_HNS"/>
    <property type="match status" value="1"/>
</dbReference>
<dbReference type="RefSeq" id="WP_014777229.1">
    <property type="nucleotide sequence ID" value="NC_018012.1"/>
</dbReference>
<feature type="compositionally biased region" description="Basic and acidic residues" evidence="2">
    <location>
        <begin position="113"/>
        <end position="125"/>
    </location>
</feature>
<feature type="coiled-coil region" evidence="1">
    <location>
        <begin position="1"/>
        <end position="35"/>
    </location>
</feature>
<gene>
    <name evidence="4" type="ordered locus">Thivi_0680</name>
</gene>
<evidence type="ECO:0000313" key="4">
    <source>
        <dbReference type="EMBL" id="AFL72734.1"/>
    </source>
</evidence>
<feature type="domain" description="DNA-binding protein H-NS-like C-terminal" evidence="3">
    <location>
        <begin position="84"/>
        <end position="125"/>
    </location>
</feature>
<dbReference type="KEGG" id="tvi:Thivi_0680"/>
<dbReference type="OrthoDB" id="5770440at2"/>
<name>I3Y6W6_THIV6</name>
<dbReference type="GO" id="GO:0003677">
    <property type="term" value="F:DNA binding"/>
    <property type="evidence" value="ECO:0007669"/>
    <property type="project" value="InterPro"/>
</dbReference>
<dbReference type="EMBL" id="CP003154">
    <property type="protein sequence ID" value="AFL72734.1"/>
    <property type="molecule type" value="Genomic_DNA"/>
</dbReference>
<evidence type="ECO:0000259" key="3">
    <source>
        <dbReference type="Pfam" id="PF00816"/>
    </source>
</evidence>
<keyword evidence="1" id="KW-0175">Coiled coil</keyword>
<accession>I3Y6W6</accession>
<dbReference type="HOGENOM" id="CLU_1916123_0_0_6"/>
<feature type="region of interest" description="Disordered" evidence="2">
    <location>
        <begin position="107"/>
        <end position="134"/>
    </location>
</feature>